<name>A0A5J4S2K9_9ZZZZ</name>
<evidence type="ECO:0000313" key="1">
    <source>
        <dbReference type="EMBL" id="KAA6340349.1"/>
    </source>
</evidence>
<sequence>RSSLKNELLSYTDTDLLKTQQIFNVELIRNIVLNHLSSKEDNTFQVWTFFCFQKWYSHVFLKN</sequence>
<dbReference type="AlphaFoldDB" id="A0A5J4S2K9"/>
<accession>A0A5J4S2K9</accession>
<evidence type="ECO:0008006" key="3">
    <source>
        <dbReference type="Google" id="ProtNLM"/>
    </source>
</evidence>
<reference evidence="1" key="1">
    <citation type="submission" date="2019-03" db="EMBL/GenBank/DDBJ databases">
        <title>Single cell metagenomics reveals metabolic interactions within the superorganism composed of flagellate Streblomastix strix and complex community of Bacteroidetes bacteria on its surface.</title>
        <authorList>
            <person name="Treitli S.C."/>
            <person name="Kolisko M."/>
            <person name="Husnik F."/>
            <person name="Keeling P."/>
            <person name="Hampl V."/>
        </authorList>
    </citation>
    <scope>NUCLEOTIDE SEQUENCE</scope>
    <source>
        <strain evidence="1">STM</strain>
    </source>
</reference>
<dbReference type="EMBL" id="SNRY01000466">
    <property type="protein sequence ID" value="KAA6340362.1"/>
    <property type="molecule type" value="Genomic_DNA"/>
</dbReference>
<proteinExistence type="predicted"/>
<protein>
    <recommendedName>
        <fullName evidence="3">Asparagine synthetase domain-containing protein</fullName>
    </recommendedName>
</protein>
<dbReference type="EMBL" id="SNRY01000466">
    <property type="protein sequence ID" value="KAA6340349.1"/>
    <property type="molecule type" value="Genomic_DNA"/>
</dbReference>
<comment type="caution">
    <text evidence="1">The sequence shown here is derived from an EMBL/GenBank/DDBJ whole genome shotgun (WGS) entry which is preliminary data.</text>
</comment>
<gene>
    <name evidence="1" type="ORF">EZS27_011769</name>
    <name evidence="2" type="ORF">EZS27_011782</name>
</gene>
<organism evidence="1">
    <name type="scientific">termite gut metagenome</name>
    <dbReference type="NCBI Taxonomy" id="433724"/>
    <lineage>
        <taxon>unclassified sequences</taxon>
        <taxon>metagenomes</taxon>
        <taxon>organismal metagenomes</taxon>
    </lineage>
</organism>
<feature type="non-terminal residue" evidence="1">
    <location>
        <position position="1"/>
    </location>
</feature>
<evidence type="ECO:0000313" key="2">
    <source>
        <dbReference type="EMBL" id="KAA6340362.1"/>
    </source>
</evidence>